<comment type="subcellular location">
    <subcellularLocation>
        <location evidence="1">Nucleus</location>
    </subcellularLocation>
</comment>
<accession>A0AAN9TU76</accession>
<proteinExistence type="predicted"/>
<feature type="region of interest" description="Disordered" evidence="3">
    <location>
        <begin position="456"/>
        <end position="498"/>
    </location>
</feature>
<dbReference type="EMBL" id="JBBCAQ010000022">
    <property type="protein sequence ID" value="KAK7590637.1"/>
    <property type="molecule type" value="Genomic_DNA"/>
</dbReference>
<organism evidence="5 6">
    <name type="scientific">Parthenolecanium corni</name>
    <dbReference type="NCBI Taxonomy" id="536013"/>
    <lineage>
        <taxon>Eukaryota</taxon>
        <taxon>Metazoa</taxon>
        <taxon>Ecdysozoa</taxon>
        <taxon>Arthropoda</taxon>
        <taxon>Hexapoda</taxon>
        <taxon>Insecta</taxon>
        <taxon>Pterygota</taxon>
        <taxon>Neoptera</taxon>
        <taxon>Paraneoptera</taxon>
        <taxon>Hemiptera</taxon>
        <taxon>Sternorrhyncha</taxon>
        <taxon>Coccoidea</taxon>
        <taxon>Coccidae</taxon>
        <taxon>Parthenolecanium</taxon>
    </lineage>
</organism>
<evidence type="ECO:0000259" key="4">
    <source>
        <dbReference type="Pfam" id="PF09429"/>
    </source>
</evidence>
<evidence type="ECO:0000256" key="2">
    <source>
        <dbReference type="ARBA" id="ARBA00023242"/>
    </source>
</evidence>
<feature type="compositionally biased region" description="Basic and acidic residues" evidence="3">
    <location>
        <begin position="281"/>
        <end position="303"/>
    </location>
</feature>
<dbReference type="GO" id="GO:0006396">
    <property type="term" value="P:RNA processing"/>
    <property type="evidence" value="ECO:0007669"/>
    <property type="project" value="InterPro"/>
</dbReference>
<feature type="region of interest" description="Disordered" evidence="3">
    <location>
        <begin position="187"/>
        <end position="412"/>
    </location>
</feature>
<dbReference type="PANTHER" id="PTHR13361">
    <property type="entry name" value="WW DOMAIN-BINDING PROTEIN 11"/>
    <property type="match status" value="1"/>
</dbReference>
<evidence type="ECO:0000313" key="6">
    <source>
        <dbReference type="Proteomes" id="UP001367676"/>
    </source>
</evidence>
<dbReference type="GO" id="GO:0005681">
    <property type="term" value="C:spliceosomal complex"/>
    <property type="evidence" value="ECO:0007669"/>
    <property type="project" value="TreeGrafter"/>
</dbReference>
<feature type="region of interest" description="Disordered" evidence="3">
    <location>
        <begin position="1"/>
        <end position="37"/>
    </location>
</feature>
<dbReference type="PANTHER" id="PTHR13361:SF1">
    <property type="entry name" value="WW DOMAIN-BINDING PROTEIN 11"/>
    <property type="match status" value="1"/>
</dbReference>
<dbReference type="Proteomes" id="UP001367676">
    <property type="component" value="Unassembled WGS sequence"/>
</dbReference>
<gene>
    <name evidence="5" type="ORF">V9T40_002250</name>
</gene>
<keyword evidence="2" id="KW-0539">Nucleus</keyword>
<evidence type="ECO:0000256" key="1">
    <source>
        <dbReference type="ARBA" id="ARBA00004123"/>
    </source>
</evidence>
<feature type="compositionally biased region" description="Pro residues" evidence="3">
    <location>
        <begin position="354"/>
        <end position="373"/>
    </location>
</feature>
<feature type="compositionally biased region" description="Basic and acidic residues" evidence="3">
    <location>
        <begin position="457"/>
        <end position="474"/>
    </location>
</feature>
<feature type="domain" description="Wbp11/ELF5/Saf1 N-terminal" evidence="4">
    <location>
        <begin position="12"/>
        <end position="94"/>
    </location>
</feature>
<feature type="compositionally biased region" description="Basic residues" evidence="3">
    <location>
        <begin position="28"/>
        <end position="37"/>
    </location>
</feature>
<feature type="compositionally biased region" description="Pro residues" evidence="3">
    <location>
        <begin position="206"/>
        <end position="215"/>
    </location>
</feature>
<dbReference type="Pfam" id="PF09429">
    <property type="entry name" value="Wbp11"/>
    <property type="match status" value="1"/>
</dbReference>
<dbReference type="AlphaFoldDB" id="A0AAN9TU76"/>
<sequence length="512" mass="56933">MGRRSINTTKSGKYMNPTDQARKEARKKELKKNKRQRQIVRTAVLRGKDPMQLLGEMEKIDQMEYNVLQPSPLNEKVLKDKRKKLRDTFDRVMKMYYKDDVEKWKEIRQAEAEYERRRATLLAHFEAVRHTQQVSVDEIPLPMAQMKIDSFNCLPINVPLPNEYGMIALPPYSAAIPLPSGILRKKSAYSPPPSPTKVSKRNKIPPGVPPGPPPELSGEEDEGGYDDDRNSDKSSDSERENDRKKNKKKAIRFASHSSDSEDDEVRKKSKTAPAAGQDIDSFMKEMEEVHRKREAERASRVEDDDRDDAPPGTTSRPTGPLPPGLPPAPPMGVPPPLMFRPPPMMMGPGGIRLPPGPPPGRPPALPPGPPPGLPRLGAAGIRLPPGPPPGMPPTMMRFPNSAPNPAQGTPNVVSAAPQLINREDEEPTAKPATIEAKAKMRNLNADITRFVPTSLRFKRDDGKTKSKPEKKDVSYDIPKPVSVKPMANPAVTSQPSKDDAYLQFMREMEGLL</sequence>
<evidence type="ECO:0000256" key="3">
    <source>
        <dbReference type="SAM" id="MobiDB-lite"/>
    </source>
</evidence>
<protein>
    <recommendedName>
        <fullName evidence="4">Wbp11/ELF5/Saf1 N-terminal domain-containing protein</fullName>
    </recommendedName>
</protein>
<evidence type="ECO:0000313" key="5">
    <source>
        <dbReference type="EMBL" id="KAK7590637.1"/>
    </source>
</evidence>
<feature type="compositionally biased region" description="Basic and acidic residues" evidence="3">
    <location>
        <begin position="226"/>
        <end position="243"/>
    </location>
</feature>
<dbReference type="InterPro" id="IPR019007">
    <property type="entry name" value="Wbp11/ELF5/Saf1_N"/>
</dbReference>
<comment type="caution">
    <text evidence="5">The sequence shown here is derived from an EMBL/GenBank/DDBJ whole genome shotgun (WGS) entry which is preliminary data.</text>
</comment>
<feature type="compositionally biased region" description="Pro residues" evidence="3">
    <location>
        <begin position="319"/>
        <end position="345"/>
    </location>
</feature>
<feature type="compositionally biased region" description="Polar residues" evidence="3">
    <location>
        <begin position="401"/>
        <end position="412"/>
    </location>
</feature>
<name>A0AAN9TU76_9HEMI</name>
<keyword evidence="6" id="KW-1185">Reference proteome</keyword>
<feature type="compositionally biased region" description="Polar residues" evidence="3">
    <location>
        <begin position="1"/>
        <end position="11"/>
    </location>
</feature>
<reference evidence="5 6" key="1">
    <citation type="submission" date="2024-03" db="EMBL/GenBank/DDBJ databases">
        <title>Adaptation during the transition from Ophiocordyceps entomopathogen to insect associate is accompanied by gene loss and intensified selection.</title>
        <authorList>
            <person name="Ward C.M."/>
            <person name="Onetto C.A."/>
            <person name="Borneman A.R."/>
        </authorList>
    </citation>
    <scope>NUCLEOTIDE SEQUENCE [LARGE SCALE GENOMIC DNA]</scope>
    <source>
        <strain evidence="5">AWRI1</strain>
        <tissue evidence="5">Single Adult Female</tissue>
    </source>
</reference>